<dbReference type="EMBL" id="JASCZI010156122">
    <property type="protein sequence ID" value="MED6178527.1"/>
    <property type="molecule type" value="Genomic_DNA"/>
</dbReference>
<evidence type="ECO:0000313" key="7">
    <source>
        <dbReference type="EMBL" id="MED6178527.1"/>
    </source>
</evidence>
<proteinExistence type="inferred from homology"/>
<evidence type="ECO:0000256" key="2">
    <source>
        <dbReference type="ARBA" id="ARBA00022670"/>
    </source>
</evidence>
<comment type="similarity">
    <text evidence="1">Belongs to the peptidase C48 family.</text>
</comment>
<dbReference type="SUPFAM" id="SSF54001">
    <property type="entry name" value="Cysteine proteinases"/>
    <property type="match status" value="1"/>
</dbReference>
<reference evidence="7 8" key="1">
    <citation type="journal article" date="2023" name="Plants (Basel)">
        <title>Bridging the Gap: Combining Genomics and Transcriptomics Approaches to Understand Stylosanthes scabra, an Orphan Legume from the Brazilian Caatinga.</title>
        <authorList>
            <person name="Ferreira-Neto J.R.C."/>
            <person name="da Silva M.D."/>
            <person name="Binneck E."/>
            <person name="de Melo N.F."/>
            <person name="da Silva R.H."/>
            <person name="de Melo A.L.T.M."/>
            <person name="Pandolfi V."/>
            <person name="Bustamante F.O."/>
            <person name="Brasileiro-Vidal A.C."/>
            <person name="Benko-Iseppon A.M."/>
        </authorList>
    </citation>
    <scope>NUCLEOTIDE SEQUENCE [LARGE SCALE GENOMIC DNA]</scope>
    <source>
        <tissue evidence="7">Leaves</tissue>
    </source>
</reference>
<comment type="caution">
    <text evidence="7">The sequence shown here is derived from an EMBL/GenBank/DDBJ whole genome shotgun (WGS) entry which is preliminary data.</text>
</comment>
<sequence>TSLQKQPVIVLALEKAGEKESVAVPREPEKAEPTQRDLADSGEYLNFTPPSFKLLSSQDEPQQEEIRGEEVKAVGPVNEPSSQEFEEEIVYTQGTLDTLDKEMKDAQMKIAEKKLERILKLREELRELETPQKPETSRMRIYNWATQCTQTNQYEFLFNFKTGKAYQNGMLAAYNHDYFDPETERPYSIRKLTENDNNEGLHYIDRDKMRRARYLFAPILYGSHWWLYVIQVKGKKFYVLDSKNIKNPSGERMKLNRFASNVINQILVYARGETMFPGSITRHVGSHSLLPKYVSVPKQPN</sequence>
<protein>
    <recommendedName>
        <fullName evidence="6">Ubiquitin-like protease family profile domain-containing protein</fullName>
    </recommendedName>
</protein>
<evidence type="ECO:0000259" key="6">
    <source>
        <dbReference type="Pfam" id="PF02902"/>
    </source>
</evidence>
<keyword evidence="2" id="KW-0645">Protease</keyword>
<evidence type="ECO:0000256" key="1">
    <source>
        <dbReference type="ARBA" id="ARBA00005234"/>
    </source>
</evidence>
<feature type="non-terminal residue" evidence="7">
    <location>
        <position position="301"/>
    </location>
</feature>
<organism evidence="7 8">
    <name type="scientific">Stylosanthes scabra</name>
    <dbReference type="NCBI Taxonomy" id="79078"/>
    <lineage>
        <taxon>Eukaryota</taxon>
        <taxon>Viridiplantae</taxon>
        <taxon>Streptophyta</taxon>
        <taxon>Embryophyta</taxon>
        <taxon>Tracheophyta</taxon>
        <taxon>Spermatophyta</taxon>
        <taxon>Magnoliopsida</taxon>
        <taxon>eudicotyledons</taxon>
        <taxon>Gunneridae</taxon>
        <taxon>Pentapetalae</taxon>
        <taxon>rosids</taxon>
        <taxon>fabids</taxon>
        <taxon>Fabales</taxon>
        <taxon>Fabaceae</taxon>
        <taxon>Papilionoideae</taxon>
        <taxon>50 kb inversion clade</taxon>
        <taxon>dalbergioids sensu lato</taxon>
        <taxon>Dalbergieae</taxon>
        <taxon>Pterocarpus clade</taxon>
        <taxon>Stylosanthes</taxon>
    </lineage>
</organism>
<feature type="domain" description="Ubiquitin-like protease family profile" evidence="6">
    <location>
        <begin position="186"/>
        <end position="263"/>
    </location>
</feature>
<feature type="region of interest" description="Disordered" evidence="5">
    <location>
        <begin position="17"/>
        <end position="84"/>
    </location>
</feature>
<feature type="compositionally biased region" description="Basic and acidic residues" evidence="5">
    <location>
        <begin position="17"/>
        <end position="39"/>
    </location>
</feature>
<dbReference type="Proteomes" id="UP001341840">
    <property type="component" value="Unassembled WGS sequence"/>
</dbReference>
<keyword evidence="4" id="KW-0175">Coiled coil</keyword>
<feature type="coiled-coil region" evidence="4">
    <location>
        <begin position="96"/>
        <end position="128"/>
    </location>
</feature>
<keyword evidence="8" id="KW-1185">Reference proteome</keyword>
<evidence type="ECO:0000256" key="5">
    <source>
        <dbReference type="SAM" id="MobiDB-lite"/>
    </source>
</evidence>
<dbReference type="Pfam" id="PF02902">
    <property type="entry name" value="Peptidase_C48"/>
    <property type="match status" value="1"/>
</dbReference>
<dbReference type="Gene3D" id="3.40.395.10">
    <property type="entry name" value="Adenoviral Proteinase, Chain A"/>
    <property type="match status" value="1"/>
</dbReference>
<gene>
    <name evidence="7" type="ORF">PIB30_108508</name>
</gene>
<keyword evidence="3" id="KW-0378">Hydrolase</keyword>
<accession>A0ABU6W020</accession>
<evidence type="ECO:0000256" key="3">
    <source>
        <dbReference type="ARBA" id="ARBA00022801"/>
    </source>
</evidence>
<evidence type="ECO:0000256" key="4">
    <source>
        <dbReference type="SAM" id="Coils"/>
    </source>
</evidence>
<name>A0ABU6W020_9FABA</name>
<feature type="non-terminal residue" evidence="7">
    <location>
        <position position="1"/>
    </location>
</feature>
<evidence type="ECO:0000313" key="8">
    <source>
        <dbReference type="Proteomes" id="UP001341840"/>
    </source>
</evidence>
<dbReference type="InterPro" id="IPR003653">
    <property type="entry name" value="Peptidase_C48_C"/>
</dbReference>
<dbReference type="InterPro" id="IPR038765">
    <property type="entry name" value="Papain-like_cys_pep_sf"/>
</dbReference>